<accession>A0A3Q8XNA4</accession>
<dbReference type="RefSeq" id="WP_126007802.1">
    <property type="nucleotide sequence ID" value="NZ_CP032509.1"/>
</dbReference>
<dbReference type="AlphaFoldDB" id="A0A3Q8XNA4"/>
<dbReference type="PANTHER" id="PTHR43433">
    <property type="entry name" value="HYDROLASE, ALPHA/BETA FOLD FAMILY PROTEIN"/>
    <property type="match status" value="1"/>
</dbReference>
<dbReference type="Pfam" id="PF12697">
    <property type="entry name" value="Abhydrolase_6"/>
    <property type="match status" value="1"/>
</dbReference>
<dbReference type="GO" id="GO:0003677">
    <property type="term" value="F:DNA binding"/>
    <property type="evidence" value="ECO:0007669"/>
    <property type="project" value="InterPro"/>
</dbReference>
<sequence>MPRSEIDAKYRALVDEVEATMSDPGGAAVLARNLQDLPELLAGLDRKTPEIGPIEVLVDRGGRLVGQNAAAEQRLGLMLGDRLQDIAMSPQAAQRFLVNRDKGAVPLLVADPAGGRILLFGQQPADADSPMLLTEVQRGIDAAIRARLADAAGLAASERQLLKGLMQGQSVQGIARELGRTEGTVRQQLKSIMAKMGVNSQQQLISSAYALTLMYRQTGSVPAETSPRLQGATLHNGRHGVVARHDFGLPDGVPVLFFHGALFGITAVPGMIAAAQTLGLRLIAPERPGYGHTVLGDHQDPVALAVQQAVDLLDTLCLSKVVVLAHDIGTRFAARLALDAPDRVAAVIAAPATPPMQTWSQTADMPTRHRVNAWASQHLPGLMDKIVALGLSQIARAGVEEIPRLVFDGCDFDQAILRQDGAAAVLQEAFELAWAQRGAGFRADMRLTNENWQDEADRINVPFLCLHGEESRTVSRNAVEDLARTLPKGRFRLVEAAGHSLPVSHTALILRAALAAANAAGLERDEFGFRDHS</sequence>
<proteinExistence type="predicted"/>
<dbReference type="Gene3D" id="3.40.50.1820">
    <property type="entry name" value="alpha/beta hydrolase"/>
    <property type="match status" value="1"/>
</dbReference>
<dbReference type="Gene3D" id="1.10.10.10">
    <property type="entry name" value="Winged helix-like DNA-binding domain superfamily/Winged helix DNA-binding domain"/>
    <property type="match status" value="1"/>
</dbReference>
<dbReference type="PROSITE" id="PS50043">
    <property type="entry name" value="HTH_LUXR_2"/>
    <property type="match status" value="1"/>
</dbReference>
<protein>
    <submittedName>
        <fullName evidence="2">Alpha/beta fold hydrolase</fullName>
    </submittedName>
</protein>
<dbReference type="SUPFAM" id="SSF53474">
    <property type="entry name" value="alpha/beta-Hydrolases"/>
    <property type="match status" value="1"/>
</dbReference>
<dbReference type="OrthoDB" id="9780765at2"/>
<dbReference type="EMBL" id="CP032509">
    <property type="protein sequence ID" value="AZN70518.1"/>
    <property type="molecule type" value="Genomic_DNA"/>
</dbReference>
<dbReference type="Pfam" id="PF00196">
    <property type="entry name" value="GerE"/>
    <property type="match status" value="1"/>
</dbReference>
<feature type="domain" description="HTH luxR-type" evidence="1">
    <location>
        <begin position="147"/>
        <end position="212"/>
    </location>
</feature>
<evidence type="ECO:0000313" key="2">
    <source>
        <dbReference type="EMBL" id="AZN70518.1"/>
    </source>
</evidence>
<evidence type="ECO:0000313" key="3">
    <source>
        <dbReference type="Proteomes" id="UP000268192"/>
    </source>
</evidence>
<dbReference type="InterPro" id="IPR000792">
    <property type="entry name" value="Tscrpt_reg_LuxR_C"/>
</dbReference>
<dbReference type="Proteomes" id="UP000268192">
    <property type="component" value="Chromosome"/>
</dbReference>
<dbReference type="InterPro" id="IPR016032">
    <property type="entry name" value="Sig_transdc_resp-reg_C-effctor"/>
</dbReference>
<dbReference type="GO" id="GO:0016787">
    <property type="term" value="F:hydrolase activity"/>
    <property type="evidence" value="ECO:0007669"/>
    <property type="project" value="UniProtKB-KW"/>
</dbReference>
<dbReference type="InterPro" id="IPR036388">
    <property type="entry name" value="WH-like_DNA-bd_sf"/>
</dbReference>
<dbReference type="InterPro" id="IPR000073">
    <property type="entry name" value="AB_hydrolase_1"/>
</dbReference>
<gene>
    <name evidence="2" type="ORF">D5400_03810</name>
</gene>
<dbReference type="InterPro" id="IPR050471">
    <property type="entry name" value="AB_hydrolase"/>
</dbReference>
<name>A0A3Q8XNA4_9HYPH</name>
<dbReference type="SUPFAM" id="SSF46894">
    <property type="entry name" value="C-terminal effector domain of the bipartite response regulators"/>
    <property type="match status" value="1"/>
</dbReference>
<keyword evidence="3" id="KW-1185">Reference proteome</keyword>
<evidence type="ECO:0000259" key="1">
    <source>
        <dbReference type="PROSITE" id="PS50043"/>
    </source>
</evidence>
<dbReference type="KEGG" id="abaw:D5400_03810"/>
<keyword evidence="2" id="KW-0378">Hydrolase</keyword>
<reference evidence="2 3" key="1">
    <citation type="submission" date="2018-09" db="EMBL/GenBank/DDBJ databases">
        <title>Marinorhizobium profundi gen. nov., sp. nov., isolated from a deep-sea sediment sample from the New Britain Trench and proposal of Marinorhizobiaceae fam. nov. in the order Rhizobiales of the class Alphaproteobacteria.</title>
        <authorList>
            <person name="Cao J."/>
        </authorList>
    </citation>
    <scope>NUCLEOTIDE SEQUENCE [LARGE SCALE GENOMIC DNA]</scope>
    <source>
        <strain evidence="2 3">WS11</strain>
    </source>
</reference>
<dbReference type="SMART" id="SM00421">
    <property type="entry name" value="HTH_LUXR"/>
    <property type="match status" value="1"/>
</dbReference>
<dbReference type="PROSITE" id="PS00622">
    <property type="entry name" value="HTH_LUXR_1"/>
    <property type="match status" value="1"/>
</dbReference>
<dbReference type="InterPro" id="IPR029058">
    <property type="entry name" value="AB_hydrolase_fold"/>
</dbReference>
<dbReference type="PANTHER" id="PTHR43433:SF5">
    <property type="entry name" value="AB HYDROLASE-1 DOMAIN-CONTAINING PROTEIN"/>
    <property type="match status" value="1"/>
</dbReference>
<dbReference type="GO" id="GO:0006355">
    <property type="term" value="P:regulation of DNA-templated transcription"/>
    <property type="evidence" value="ECO:0007669"/>
    <property type="project" value="InterPro"/>
</dbReference>
<dbReference type="CDD" id="cd06170">
    <property type="entry name" value="LuxR_C_like"/>
    <property type="match status" value="1"/>
</dbReference>
<organism evidence="2 3">
    <name type="scientific">Georhizobium profundi</name>
    <dbReference type="NCBI Taxonomy" id="2341112"/>
    <lineage>
        <taxon>Bacteria</taxon>
        <taxon>Pseudomonadati</taxon>
        <taxon>Pseudomonadota</taxon>
        <taxon>Alphaproteobacteria</taxon>
        <taxon>Hyphomicrobiales</taxon>
        <taxon>Rhizobiaceae</taxon>
        <taxon>Georhizobium</taxon>
    </lineage>
</organism>